<dbReference type="InterPro" id="IPR001940">
    <property type="entry name" value="Peptidase_S1C"/>
</dbReference>
<keyword evidence="5" id="KW-0732">Signal</keyword>
<feature type="compositionally biased region" description="Polar residues" evidence="4">
    <location>
        <begin position="37"/>
        <end position="49"/>
    </location>
</feature>
<dbReference type="PANTHER" id="PTHR43343:SF3">
    <property type="entry name" value="PROTEASE DO-LIKE 8, CHLOROPLASTIC"/>
    <property type="match status" value="1"/>
</dbReference>
<dbReference type="SUPFAM" id="SSF50494">
    <property type="entry name" value="Trypsin-like serine proteases"/>
    <property type="match status" value="1"/>
</dbReference>
<sequence length="547" mass="57031">MRRRLPILPLLVLLFLLPGGCLSGAQPENNAPGENGGTTNEEQSSNAVTSLENVEDATLYIEARGGEADMGRQFGEISFGSGSGFIISEDGLAVTNNHVVAGSGFLQVYIAGEDEPVDATVLGTSECSDLAVIKLNAGGLPYLEWREGEISSTLEVYTAGFPADDVEGEEIPDYTTTRGSVNSTEASGETAFASVDSVIEHDAVIRPGSSGGPLVDSEGRVVGINYAARIDSNGNPTPPYFAIGRDEAQGILSQLENGDVDSIGISGEAFVNEEVGFSGIVVTSVETGSPASNAGIEGFDPNGGTVDIITELEGTRLAEDGTKSVYCSVLRQRGDDAPMKIRVERYQLDANGNPTGEFQVLEGELNSDRELEVVEEFGGTGGSDTSGGSTEITDDSGAIMVEVPSSWSDVNGSPAAILDGLPEGPALAASPDLNGLFETFETPGVAIYASAEAVQTYTPDTLLDNFDFSSSCELDGSRESYDDGLYVGVSEVWTNCGGVSSQELISIAATPEDGSFIIYTFIQTTGPEDVEAAQRVIETFTVDGGAL</sequence>
<dbReference type="Proteomes" id="UP000295244">
    <property type="component" value="Unassembled WGS sequence"/>
</dbReference>
<keyword evidence="7" id="KW-1185">Reference proteome</keyword>
<evidence type="ECO:0000313" key="6">
    <source>
        <dbReference type="EMBL" id="TCJ19824.1"/>
    </source>
</evidence>
<evidence type="ECO:0000256" key="3">
    <source>
        <dbReference type="ARBA" id="ARBA00022801"/>
    </source>
</evidence>
<evidence type="ECO:0000256" key="5">
    <source>
        <dbReference type="SAM" id="SignalP"/>
    </source>
</evidence>
<feature type="signal peptide" evidence="5">
    <location>
        <begin position="1"/>
        <end position="25"/>
    </location>
</feature>
<dbReference type="InterPro" id="IPR036034">
    <property type="entry name" value="PDZ_sf"/>
</dbReference>
<dbReference type="EMBL" id="SKBU01000006">
    <property type="protein sequence ID" value="TCJ19824.1"/>
    <property type="molecule type" value="Genomic_DNA"/>
</dbReference>
<dbReference type="PANTHER" id="PTHR43343">
    <property type="entry name" value="PEPTIDASE S12"/>
    <property type="match status" value="1"/>
</dbReference>
<protein>
    <submittedName>
        <fullName evidence="6">Serine protease</fullName>
    </submittedName>
</protein>
<dbReference type="AlphaFoldDB" id="A0A4R1BQ78"/>
<comment type="caution">
    <text evidence="6">The sequence shown here is derived from an EMBL/GenBank/DDBJ whole genome shotgun (WGS) entry which is preliminary data.</text>
</comment>
<keyword evidence="3" id="KW-0378">Hydrolase</keyword>
<dbReference type="Gene3D" id="2.40.10.10">
    <property type="entry name" value="Trypsin-like serine proteases"/>
    <property type="match status" value="2"/>
</dbReference>
<comment type="similarity">
    <text evidence="1">Belongs to the peptidase S1C family.</text>
</comment>
<dbReference type="OrthoDB" id="9758917at2"/>
<dbReference type="Gene3D" id="2.30.42.10">
    <property type="match status" value="1"/>
</dbReference>
<keyword evidence="2 6" id="KW-0645">Protease</keyword>
<dbReference type="Pfam" id="PF13365">
    <property type="entry name" value="Trypsin_2"/>
    <property type="match status" value="1"/>
</dbReference>
<accession>A0A4R1BQ78</accession>
<reference evidence="6 7" key="1">
    <citation type="submission" date="2019-03" db="EMBL/GenBank/DDBJ databases">
        <title>Whole genome sequence of a novel Rubrobacter taiwanensis strain, isolated from Yellowstone National Park.</title>
        <authorList>
            <person name="Freed S."/>
            <person name="Ramaley R.F."/>
            <person name="Kyndt J.A."/>
        </authorList>
    </citation>
    <scope>NUCLEOTIDE SEQUENCE [LARGE SCALE GENOMIC DNA]</scope>
    <source>
        <strain evidence="6 7">Yellowstone</strain>
    </source>
</reference>
<proteinExistence type="inferred from homology"/>
<gene>
    <name evidence="6" type="ORF">E0L93_02390</name>
</gene>
<dbReference type="InterPro" id="IPR043504">
    <property type="entry name" value="Peptidase_S1_PA_chymotrypsin"/>
</dbReference>
<dbReference type="GO" id="GO:0006508">
    <property type="term" value="P:proteolysis"/>
    <property type="evidence" value="ECO:0007669"/>
    <property type="project" value="UniProtKB-KW"/>
</dbReference>
<feature type="region of interest" description="Disordered" evidence="4">
    <location>
        <begin position="26"/>
        <end position="49"/>
    </location>
</feature>
<dbReference type="InterPro" id="IPR051201">
    <property type="entry name" value="Chloro_Bact_Ser_Proteases"/>
</dbReference>
<evidence type="ECO:0000256" key="1">
    <source>
        <dbReference type="ARBA" id="ARBA00010541"/>
    </source>
</evidence>
<evidence type="ECO:0000256" key="2">
    <source>
        <dbReference type="ARBA" id="ARBA00022670"/>
    </source>
</evidence>
<evidence type="ECO:0000313" key="7">
    <source>
        <dbReference type="Proteomes" id="UP000295244"/>
    </source>
</evidence>
<dbReference type="PRINTS" id="PR00834">
    <property type="entry name" value="PROTEASES2C"/>
</dbReference>
<evidence type="ECO:0000256" key="4">
    <source>
        <dbReference type="SAM" id="MobiDB-lite"/>
    </source>
</evidence>
<dbReference type="SUPFAM" id="SSF50156">
    <property type="entry name" value="PDZ domain-like"/>
    <property type="match status" value="1"/>
</dbReference>
<dbReference type="InterPro" id="IPR009003">
    <property type="entry name" value="Peptidase_S1_PA"/>
</dbReference>
<organism evidence="6 7">
    <name type="scientific">Rubrobacter taiwanensis</name>
    <dbReference type="NCBI Taxonomy" id="185139"/>
    <lineage>
        <taxon>Bacteria</taxon>
        <taxon>Bacillati</taxon>
        <taxon>Actinomycetota</taxon>
        <taxon>Rubrobacteria</taxon>
        <taxon>Rubrobacterales</taxon>
        <taxon>Rubrobacteraceae</taxon>
        <taxon>Rubrobacter</taxon>
    </lineage>
</organism>
<feature type="chain" id="PRO_5020587398" evidence="5">
    <location>
        <begin position="26"/>
        <end position="547"/>
    </location>
</feature>
<name>A0A4R1BQ78_9ACTN</name>
<dbReference type="GO" id="GO:0004252">
    <property type="term" value="F:serine-type endopeptidase activity"/>
    <property type="evidence" value="ECO:0007669"/>
    <property type="project" value="InterPro"/>
</dbReference>